<keyword evidence="2" id="KW-1185">Reference proteome</keyword>
<dbReference type="Proteomes" id="UP001283361">
    <property type="component" value="Unassembled WGS sequence"/>
</dbReference>
<accession>A0AAE1AN89</accession>
<protein>
    <submittedName>
        <fullName evidence="1">Uncharacterized protein</fullName>
    </submittedName>
</protein>
<dbReference type="EMBL" id="JAWDGP010001498">
    <property type="protein sequence ID" value="KAK3790957.1"/>
    <property type="molecule type" value="Genomic_DNA"/>
</dbReference>
<evidence type="ECO:0000313" key="2">
    <source>
        <dbReference type="Proteomes" id="UP001283361"/>
    </source>
</evidence>
<sequence>MCHQLLKKTNVIVPIPNDSSVCYCVEFVLPICYINYLVRSVAKVNGISGSKVTVTAIMLVCPIQQVRTCATLWISLLPRRVQSYPPSIPTNFSDVDIPDAELLVAYSHPSIASNHGRLDTEGCAQTLHATPPTFISPLMRTVSASQQVANRACLPTLAAQRA</sequence>
<evidence type="ECO:0000313" key="1">
    <source>
        <dbReference type="EMBL" id="KAK3790957.1"/>
    </source>
</evidence>
<proteinExistence type="predicted"/>
<comment type="caution">
    <text evidence="1">The sequence shown here is derived from an EMBL/GenBank/DDBJ whole genome shotgun (WGS) entry which is preliminary data.</text>
</comment>
<reference evidence="1" key="1">
    <citation type="journal article" date="2023" name="G3 (Bethesda)">
        <title>A reference genome for the long-term kleptoplast-retaining sea slug Elysia crispata morphotype clarki.</title>
        <authorList>
            <person name="Eastman K.E."/>
            <person name="Pendleton A.L."/>
            <person name="Shaikh M.A."/>
            <person name="Suttiyut T."/>
            <person name="Ogas R."/>
            <person name="Tomko P."/>
            <person name="Gavelis G."/>
            <person name="Widhalm J.R."/>
            <person name="Wisecaver J.H."/>
        </authorList>
    </citation>
    <scope>NUCLEOTIDE SEQUENCE</scope>
    <source>
        <strain evidence="1">ECLA1</strain>
    </source>
</reference>
<organism evidence="1 2">
    <name type="scientific">Elysia crispata</name>
    <name type="common">lettuce slug</name>
    <dbReference type="NCBI Taxonomy" id="231223"/>
    <lineage>
        <taxon>Eukaryota</taxon>
        <taxon>Metazoa</taxon>
        <taxon>Spiralia</taxon>
        <taxon>Lophotrochozoa</taxon>
        <taxon>Mollusca</taxon>
        <taxon>Gastropoda</taxon>
        <taxon>Heterobranchia</taxon>
        <taxon>Euthyneura</taxon>
        <taxon>Panpulmonata</taxon>
        <taxon>Sacoglossa</taxon>
        <taxon>Placobranchoidea</taxon>
        <taxon>Plakobranchidae</taxon>
        <taxon>Elysia</taxon>
    </lineage>
</organism>
<name>A0AAE1AN89_9GAST</name>
<dbReference type="AlphaFoldDB" id="A0AAE1AN89"/>
<gene>
    <name evidence="1" type="ORF">RRG08_039818</name>
</gene>